<dbReference type="Gene3D" id="3.30.110.10">
    <property type="entry name" value="Translation initiation factor 3 (IF-3), C-terminal domain"/>
    <property type="match status" value="1"/>
</dbReference>
<keyword evidence="9" id="KW-1185">Reference proteome</keyword>
<dbReference type="FunFam" id="3.10.20.80:FF:000001">
    <property type="entry name" value="Translation initiation factor IF-3"/>
    <property type="match status" value="1"/>
</dbReference>
<dbReference type="Proteomes" id="UP000466848">
    <property type="component" value="Chromosome"/>
</dbReference>
<dbReference type="EMBL" id="CP048649">
    <property type="protein sequence ID" value="QIB70766.1"/>
    <property type="molecule type" value="Genomic_DNA"/>
</dbReference>
<feature type="domain" description="Translation initiation factor 3 C-terminal" evidence="6">
    <location>
        <begin position="79"/>
        <end position="164"/>
    </location>
</feature>
<dbReference type="SUPFAM" id="SSF55200">
    <property type="entry name" value="Translation initiation factor IF3, C-terminal domain"/>
    <property type="match status" value="1"/>
</dbReference>
<evidence type="ECO:0000313" key="9">
    <source>
        <dbReference type="Proteomes" id="UP000466848"/>
    </source>
</evidence>
<dbReference type="InterPro" id="IPR036788">
    <property type="entry name" value="T_IF-3_C_sf"/>
</dbReference>
<evidence type="ECO:0000256" key="2">
    <source>
        <dbReference type="ARBA" id="ARBA00022540"/>
    </source>
</evidence>
<dbReference type="KEGG" id="abut:Ami103574_11985"/>
<dbReference type="AlphaFoldDB" id="A0A858C229"/>
<dbReference type="Pfam" id="PF00707">
    <property type="entry name" value="IF3_C"/>
    <property type="match status" value="1"/>
</dbReference>
<reference evidence="8 9" key="1">
    <citation type="submission" date="2020-02" db="EMBL/GenBank/DDBJ databases">
        <authorList>
            <person name="Kim Y.B."/>
            <person name="Roh S.W."/>
        </authorList>
    </citation>
    <scope>NUCLEOTIDE SEQUENCE [LARGE SCALE GENOMIC DNA]</scope>
    <source>
        <strain evidence="8 9">DSM 103574</strain>
    </source>
</reference>
<dbReference type="InterPro" id="IPR019815">
    <property type="entry name" value="Translation_initiation_fac_3_C"/>
</dbReference>
<dbReference type="InterPro" id="IPR001288">
    <property type="entry name" value="Translation_initiation_fac_3"/>
</dbReference>
<comment type="subunit">
    <text evidence="4">Monomer.</text>
</comment>
<dbReference type="FunFam" id="3.30.110.10:FF:000001">
    <property type="entry name" value="Translation initiation factor IF-3"/>
    <property type="match status" value="1"/>
</dbReference>
<sequence length="166" mass="18584">MRINEEINNNEIRLVDTDGTMLGIVPVSEALKLASDKDLDLVEISPNAVPPVCKIIDYNKNIYEQAKKEKEAKKNQKTVTLKEVRISAGIGDHDLEVKSKNAQKFLLQGNKIKVSLRFKGRQQKYATDGLEVFSRFAESVKEVGVVEKNATLEGRIMTMIIGPKNI</sequence>
<protein>
    <recommendedName>
        <fullName evidence="4 5">Translation initiation factor IF-3</fullName>
    </recommendedName>
</protein>
<evidence type="ECO:0000256" key="4">
    <source>
        <dbReference type="HAMAP-Rule" id="MF_00080"/>
    </source>
</evidence>
<evidence type="ECO:0000259" key="7">
    <source>
        <dbReference type="Pfam" id="PF05198"/>
    </source>
</evidence>
<keyword evidence="3 4" id="KW-0648">Protein biosynthesis</keyword>
<dbReference type="InterPro" id="IPR036787">
    <property type="entry name" value="T_IF-3_N_sf"/>
</dbReference>
<proteinExistence type="inferred from homology"/>
<dbReference type="InterPro" id="IPR019814">
    <property type="entry name" value="Translation_initiation_fac_3_N"/>
</dbReference>
<dbReference type="HAMAP" id="MF_00080">
    <property type="entry name" value="IF_3"/>
    <property type="match status" value="1"/>
</dbReference>
<comment type="similarity">
    <text evidence="1 4">Belongs to the IF-3 family.</text>
</comment>
<feature type="domain" description="Translation initiation factor 3 N-terminal" evidence="7">
    <location>
        <begin position="3"/>
        <end position="72"/>
    </location>
</feature>
<gene>
    <name evidence="4" type="primary">infC</name>
    <name evidence="8" type="ORF">Ami103574_11985</name>
</gene>
<dbReference type="GO" id="GO:0032790">
    <property type="term" value="P:ribosome disassembly"/>
    <property type="evidence" value="ECO:0007669"/>
    <property type="project" value="TreeGrafter"/>
</dbReference>
<dbReference type="PANTHER" id="PTHR10938">
    <property type="entry name" value="TRANSLATION INITIATION FACTOR IF-3"/>
    <property type="match status" value="1"/>
</dbReference>
<dbReference type="GO" id="GO:0003743">
    <property type="term" value="F:translation initiation factor activity"/>
    <property type="evidence" value="ECO:0007669"/>
    <property type="project" value="UniProtKB-UniRule"/>
</dbReference>
<evidence type="ECO:0000256" key="5">
    <source>
        <dbReference type="NCBIfam" id="TIGR00168"/>
    </source>
</evidence>
<dbReference type="GO" id="GO:0005829">
    <property type="term" value="C:cytosol"/>
    <property type="evidence" value="ECO:0007669"/>
    <property type="project" value="TreeGrafter"/>
</dbReference>
<keyword evidence="2 4" id="KW-0396">Initiation factor</keyword>
<dbReference type="PANTHER" id="PTHR10938:SF0">
    <property type="entry name" value="TRANSLATION INITIATION FACTOR IF-3, MITOCHONDRIAL"/>
    <property type="match status" value="1"/>
</dbReference>
<comment type="function">
    <text evidence="4">IF-3 binds to the 30S ribosomal subunit and shifts the equilibrium between 70S ribosomes and their 50S and 30S subunits in favor of the free subunits, thus enhancing the availability of 30S subunits on which protein synthesis initiation begins.</text>
</comment>
<name>A0A858C229_9FIRM</name>
<evidence type="ECO:0000256" key="1">
    <source>
        <dbReference type="ARBA" id="ARBA00005439"/>
    </source>
</evidence>
<dbReference type="Gene3D" id="3.10.20.80">
    <property type="entry name" value="Translation initiation factor 3 (IF-3), N-terminal domain"/>
    <property type="match status" value="1"/>
</dbReference>
<comment type="subcellular location">
    <subcellularLocation>
        <location evidence="4">Cytoplasm</location>
    </subcellularLocation>
</comment>
<dbReference type="SUPFAM" id="SSF54364">
    <property type="entry name" value="Translation initiation factor IF3, N-terminal domain"/>
    <property type="match status" value="1"/>
</dbReference>
<evidence type="ECO:0000313" key="8">
    <source>
        <dbReference type="EMBL" id="QIB70766.1"/>
    </source>
</evidence>
<dbReference type="GO" id="GO:0043022">
    <property type="term" value="F:ribosome binding"/>
    <property type="evidence" value="ECO:0007669"/>
    <property type="project" value="UniProtKB-ARBA"/>
</dbReference>
<keyword evidence="4" id="KW-0963">Cytoplasm</keyword>
<organism evidence="8 9">
    <name type="scientific">Aminipila butyrica</name>
    <dbReference type="NCBI Taxonomy" id="433296"/>
    <lineage>
        <taxon>Bacteria</taxon>
        <taxon>Bacillati</taxon>
        <taxon>Bacillota</taxon>
        <taxon>Clostridia</taxon>
        <taxon>Peptostreptococcales</taxon>
        <taxon>Anaerovoracaceae</taxon>
        <taxon>Aminipila</taxon>
    </lineage>
</organism>
<accession>A0A858C229</accession>
<dbReference type="Pfam" id="PF05198">
    <property type="entry name" value="IF3_N"/>
    <property type="match status" value="1"/>
</dbReference>
<dbReference type="GO" id="GO:0016020">
    <property type="term" value="C:membrane"/>
    <property type="evidence" value="ECO:0007669"/>
    <property type="project" value="TreeGrafter"/>
</dbReference>
<evidence type="ECO:0000259" key="6">
    <source>
        <dbReference type="Pfam" id="PF00707"/>
    </source>
</evidence>
<dbReference type="NCBIfam" id="TIGR00168">
    <property type="entry name" value="infC"/>
    <property type="match status" value="1"/>
</dbReference>
<evidence type="ECO:0000256" key="3">
    <source>
        <dbReference type="ARBA" id="ARBA00022917"/>
    </source>
</evidence>